<evidence type="ECO:0000256" key="4">
    <source>
        <dbReference type="ARBA" id="ARBA00012129"/>
    </source>
</evidence>
<dbReference type="EMBL" id="JAFGDB010000026">
    <property type="protein sequence ID" value="MBN2067134.1"/>
    <property type="molecule type" value="Genomic_DNA"/>
</dbReference>
<gene>
    <name evidence="12" type="ORF">JW744_01560</name>
</gene>
<dbReference type="InterPro" id="IPR000417">
    <property type="entry name" value="Hyethyz_kinase"/>
</dbReference>
<dbReference type="GO" id="GO:0000287">
    <property type="term" value="F:magnesium ion binding"/>
    <property type="evidence" value="ECO:0007669"/>
    <property type="project" value="InterPro"/>
</dbReference>
<evidence type="ECO:0000256" key="1">
    <source>
        <dbReference type="ARBA" id="ARBA00001771"/>
    </source>
</evidence>
<comment type="pathway">
    <text evidence="3">Cofactor biosynthesis; thiamine diphosphate biosynthesis; 4-methyl-5-(2-phosphoethyl)-thiazole from 5-(2-hydroxyethyl)-4-methylthiazole: step 1/1.</text>
</comment>
<keyword evidence="10" id="KW-0460">Magnesium</keyword>
<keyword evidence="5" id="KW-0808">Transferase</keyword>
<proteinExistence type="predicted"/>
<evidence type="ECO:0000256" key="10">
    <source>
        <dbReference type="ARBA" id="ARBA00022842"/>
    </source>
</evidence>
<dbReference type="GO" id="GO:0005524">
    <property type="term" value="F:ATP binding"/>
    <property type="evidence" value="ECO:0007669"/>
    <property type="project" value="UniProtKB-KW"/>
</dbReference>
<dbReference type="Gene3D" id="3.40.1190.20">
    <property type="match status" value="1"/>
</dbReference>
<dbReference type="Pfam" id="PF02110">
    <property type="entry name" value="HK"/>
    <property type="match status" value="1"/>
</dbReference>
<reference evidence="12" key="1">
    <citation type="submission" date="2021-01" db="EMBL/GenBank/DDBJ databases">
        <title>Active Sulfur Cycling in an Early Earth Analoge.</title>
        <authorList>
            <person name="Hahn C.R."/>
            <person name="Youssef N.H."/>
            <person name="Elshahed M."/>
        </authorList>
    </citation>
    <scope>NUCLEOTIDE SEQUENCE</scope>
    <source>
        <strain evidence="12">Zod_Metabat.1151</strain>
    </source>
</reference>
<accession>A0A938YMX7</accession>
<dbReference type="GO" id="GO:0009228">
    <property type="term" value="P:thiamine biosynthetic process"/>
    <property type="evidence" value="ECO:0007669"/>
    <property type="project" value="UniProtKB-KW"/>
</dbReference>
<comment type="caution">
    <text evidence="12">The sequence shown here is derived from an EMBL/GenBank/DDBJ whole genome shotgun (WGS) entry which is preliminary data.</text>
</comment>
<evidence type="ECO:0000313" key="12">
    <source>
        <dbReference type="EMBL" id="MBN2067134.1"/>
    </source>
</evidence>
<dbReference type="InterPro" id="IPR029056">
    <property type="entry name" value="Ribokinase-like"/>
</dbReference>
<evidence type="ECO:0000256" key="6">
    <source>
        <dbReference type="ARBA" id="ARBA00022723"/>
    </source>
</evidence>
<comment type="catalytic activity">
    <reaction evidence="1">
        <text>5-(2-hydroxyethyl)-4-methylthiazole + ATP = 4-methyl-5-(2-phosphooxyethyl)-thiazole + ADP + H(+)</text>
        <dbReference type="Rhea" id="RHEA:24212"/>
        <dbReference type="ChEBI" id="CHEBI:15378"/>
        <dbReference type="ChEBI" id="CHEBI:17957"/>
        <dbReference type="ChEBI" id="CHEBI:30616"/>
        <dbReference type="ChEBI" id="CHEBI:58296"/>
        <dbReference type="ChEBI" id="CHEBI:456216"/>
        <dbReference type="EC" id="2.7.1.50"/>
    </reaction>
</comment>
<dbReference type="SUPFAM" id="SSF53613">
    <property type="entry name" value="Ribokinase-like"/>
    <property type="match status" value="1"/>
</dbReference>
<evidence type="ECO:0000256" key="5">
    <source>
        <dbReference type="ARBA" id="ARBA00022679"/>
    </source>
</evidence>
<keyword evidence="9" id="KW-0067">ATP-binding</keyword>
<name>A0A938YMX7_9ARCH</name>
<protein>
    <recommendedName>
        <fullName evidence="4">hydroxyethylthiazole kinase</fullName>
        <ecNumber evidence="4">2.7.1.50</ecNumber>
    </recommendedName>
</protein>
<evidence type="ECO:0000313" key="13">
    <source>
        <dbReference type="Proteomes" id="UP000809243"/>
    </source>
</evidence>
<dbReference type="Proteomes" id="UP000809243">
    <property type="component" value="Unassembled WGS sequence"/>
</dbReference>
<evidence type="ECO:0000256" key="2">
    <source>
        <dbReference type="ARBA" id="ARBA00001946"/>
    </source>
</evidence>
<sequence length="133" mass="14248">VFTRGVEAAKVKENIAKLAEKLARERQNTVVVTGKEDIVASAGKIYIVKNGHELMGKFVGTGCMSASLLGCFAAVERKQDEASAAALACYGIAAELAAQKASAPAAFKQQLFDELYNLKPATVKKMQKIEELK</sequence>
<keyword evidence="6" id="KW-0479">Metal-binding</keyword>
<keyword evidence="11" id="KW-0784">Thiamine biosynthesis</keyword>
<evidence type="ECO:0000256" key="8">
    <source>
        <dbReference type="ARBA" id="ARBA00022777"/>
    </source>
</evidence>
<evidence type="ECO:0000256" key="11">
    <source>
        <dbReference type="ARBA" id="ARBA00022977"/>
    </source>
</evidence>
<organism evidence="12 13">
    <name type="scientific">Candidatus Iainarchaeum sp</name>
    <dbReference type="NCBI Taxonomy" id="3101447"/>
    <lineage>
        <taxon>Archaea</taxon>
        <taxon>Candidatus Iainarchaeota</taxon>
        <taxon>Candidatus Iainarchaeia</taxon>
        <taxon>Candidatus Iainarchaeales</taxon>
        <taxon>Candidatus Iainarchaeaceae</taxon>
        <taxon>Candidatus Iainarchaeum</taxon>
    </lineage>
</organism>
<evidence type="ECO:0000256" key="3">
    <source>
        <dbReference type="ARBA" id="ARBA00004868"/>
    </source>
</evidence>
<evidence type="ECO:0000256" key="9">
    <source>
        <dbReference type="ARBA" id="ARBA00022840"/>
    </source>
</evidence>
<dbReference type="GO" id="GO:0004417">
    <property type="term" value="F:hydroxyethylthiazole kinase activity"/>
    <property type="evidence" value="ECO:0007669"/>
    <property type="project" value="UniProtKB-EC"/>
</dbReference>
<comment type="cofactor">
    <cofactor evidence="2">
        <name>Mg(2+)</name>
        <dbReference type="ChEBI" id="CHEBI:18420"/>
    </cofactor>
</comment>
<keyword evidence="8 12" id="KW-0418">Kinase</keyword>
<dbReference type="EC" id="2.7.1.50" evidence="4"/>
<dbReference type="AlphaFoldDB" id="A0A938YMX7"/>
<evidence type="ECO:0000256" key="7">
    <source>
        <dbReference type="ARBA" id="ARBA00022741"/>
    </source>
</evidence>
<keyword evidence="7" id="KW-0547">Nucleotide-binding</keyword>
<feature type="non-terminal residue" evidence="12">
    <location>
        <position position="1"/>
    </location>
</feature>